<evidence type="ECO:0000256" key="1">
    <source>
        <dbReference type="SAM" id="Phobius"/>
    </source>
</evidence>
<keyword evidence="1" id="KW-1133">Transmembrane helix</keyword>
<gene>
    <name evidence="2" type="ORF">DFR27_2487</name>
</gene>
<reference evidence="2 3" key="1">
    <citation type="submission" date="2018-10" db="EMBL/GenBank/DDBJ databases">
        <title>Genomic Encyclopedia of Type Strains, Phase IV (KMG-IV): sequencing the most valuable type-strain genomes for metagenomic binning, comparative biology and taxonomic classification.</title>
        <authorList>
            <person name="Goeker M."/>
        </authorList>
    </citation>
    <scope>NUCLEOTIDE SEQUENCE [LARGE SCALE GENOMIC DNA]</scope>
    <source>
        <strain evidence="2 3">DSM 25080</strain>
    </source>
</reference>
<dbReference type="RefSeq" id="WP_121877786.1">
    <property type="nucleotide sequence ID" value="NZ_REFJ01000007.1"/>
</dbReference>
<dbReference type="Proteomes" id="UP000267187">
    <property type="component" value="Unassembled WGS sequence"/>
</dbReference>
<dbReference type="AlphaFoldDB" id="A0A3L9ZZ89"/>
<protein>
    <submittedName>
        <fullName evidence="2">Uncharacterized protein</fullName>
    </submittedName>
</protein>
<proteinExistence type="predicted"/>
<keyword evidence="1" id="KW-0812">Transmembrane</keyword>
<evidence type="ECO:0000313" key="2">
    <source>
        <dbReference type="EMBL" id="RMA77667.1"/>
    </source>
</evidence>
<comment type="caution">
    <text evidence="2">The sequence shown here is derived from an EMBL/GenBank/DDBJ whole genome shotgun (WGS) entry which is preliminary data.</text>
</comment>
<name>A0A3L9ZZ89_9GAMM</name>
<feature type="transmembrane region" description="Helical" evidence="1">
    <location>
        <begin position="12"/>
        <end position="31"/>
    </location>
</feature>
<evidence type="ECO:0000313" key="3">
    <source>
        <dbReference type="Proteomes" id="UP000267187"/>
    </source>
</evidence>
<keyword evidence="3" id="KW-1185">Reference proteome</keyword>
<dbReference type="EMBL" id="REFJ01000007">
    <property type="protein sequence ID" value="RMA77667.1"/>
    <property type="molecule type" value="Genomic_DNA"/>
</dbReference>
<keyword evidence="1" id="KW-0472">Membrane</keyword>
<organism evidence="2 3">
    <name type="scientific">Umboniibacter marinipuniceus</name>
    <dbReference type="NCBI Taxonomy" id="569599"/>
    <lineage>
        <taxon>Bacteria</taxon>
        <taxon>Pseudomonadati</taxon>
        <taxon>Pseudomonadota</taxon>
        <taxon>Gammaproteobacteria</taxon>
        <taxon>Cellvibrionales</taxon>
        <taxon>Cellvibrionaceae</taxon>
        <taxon>Umboniibacter</taxon>
    </lineage>
</organism>
<sequence>MDNAAVTHFLRIIFWLGLPALGIAIAVAWNWATQSSLFKGQYGNEIAFACAAALLTLAVIALQRYILWAERRRLKRLLGASLRRSPIHQPDD</sequence>
<accession>A0A3L9ZZ89</accession>
<feature type="transmembrane region" description="Helical" evidence="1">
    <location>
        <begin position="46"/>
        <end position="67"/>
    </location>
</feature>